<protein>
    <submittedName>
        <fullName evidence="2">Gluconate 2-dehydrogenase subunit 3-like protein</fullName>
    </submittedName>
</protein>
<evidence type="ECO:0000313" key="3">
    <source>
        <dbReference type="Proteomes" id="UP000034156"/>
    </source>
</evidence>
<organism evidence="1 3">
    <name type="scientific">Nitrosomonas communis</name>
    <dbReference type="NCBI Taxonomy" id="44574"/>
    <lineage>
        <taxon>Bacteria</taxon>
        <taxon>Pseudomonadati</taxon>
        <taxon>Pseudomonadota</taxon>
        <taxon>Betaproteobacteria</taxon>
        <taxon>Nitrosomonadales</taxon>
        <taxon>Nitrosomonadaceae</taxon>
        <taxon>Nitrosomonas</taxon>
    </lineage>
</organism>
<reference evidence="1 3" key="2">
    <citation type="journal article" date="2016" name="Genome Announc.">
        <title>Genome Sequence of Nitrosomonas communis Strain Nm2, a Mesophilic Ammonia-Oxidizing Bacterium Isolated from Mediterranean Soil.</title>
        <authorList>
            <person name="Kozlowski J.A."/>
            <person name="Kits K.D."/>
            <person name="Stein L.Y."/>
        </authorList>
    </citation>
    <scope>NUCLEOTIDE SEQUENCE [LARGE SCALE GENOMIC DNA]</scope>
    <source>
        <strain evidence="1 3">Nm2</strain>
    </source>
</reference>
<dbReference type="InterPro" id="IPR013783">
    <property type="entry name" value="Ig-like_fold"/>
</dbReference>
<dbReference type="KEGG" id="nco:AAW31_11550"/>
<dbReference type="RefSeq" id="WP_046850341.1">
    <property type="nucleotide sequence ID" value="NZ_CP011451.1"/>
</dbReference>
<dbReference type="AlphaFoldDB" id="A0A0F7KFQ1"/>
<dbReference type="EMBL" id="VNHT01000059">
    <property type="protein sequence ID" value="TYP80429.1"/>
    <property type="molecule type" value="Genomic_DNA"/>
</dbReference>
<dbReference type="Pfam" id="PF13618">
    <property type="entry name" value="Gluconate_2-dh3"/>
    <property type="match status" value="1"/>
</dbReference>
<reference evidence="2 4" key="3">
    <citation type="submission" date="2019-07" db="EMBL/GenBank/DDBJ databases">
        <title>Active sludge and wastewater microbial communities from Klosterneuburg, Austria.</title>
        <authorList>
            <person name="Wagner M."/>
        </authorList>
    </citation>
    <scope>NUCLEOTIDE SEQUENCE [LARGE SCALE GENOMIC DNA]</scope>
    <source>
        <strain evidence="2 4">Nm2</strain>
    </source>
</reference>
<dbReference type="Proteomes" id="UP000034156">
    <property type="component" value="Chromosome"/>
</dbReference>
<gene>
    <name evidence="1" type="ORF">AAW31_11550</name>
    <name evidence="2" type="ORF">BCL69_10595</name>
</gene>
<accession>A0A0F7KFQ1</accession>
<evidence type="ECO:0000313" key="4">
    <source>
        <dbReference type="Proteomes" id="UP000324176"/>
    </source>
</evidence>
<evidence type="ECO:0000313" key="1">
    <source>
        <dbReference type="EMBL" id="AKH38286.1"/>
    </source>
</evidence>
<reference evidence="3" key="1">
    <citation type="submission" date="2015-05" db="EMBL/GenBank/DDBJ databases">
        <title>Draft genome of Nitrosomonas communis strain Nm2.</title>
        <authorList>
            <person name="Kozlowski J.A."/>
            <person name="Kits K.D."/>
            <person name="Stein L.Y."/>
        </authorList>
    </citation>
    <scope>NUCLEOTIDE SEQUENCE [LARGE SCALE GENOMIC DNA]</scope>
    <source>
        <strain evidence="3">Nm2</strain>
    </source>
</reference>
<dbReference type="OrthoDB" id="8400810at2"/>
<dbReference type="InterPro" id="IPR027056">
    <property type="entry name" value="Gluconate_2DH_su3"/>
</dbReference>
<dbReference type="Proteomes" id="UP000324176">
    <property type="component" value="Unassembled WGS sequence"/>
</dbReference>
<dbReference type="Gene3D" id="2.60.40.10">
    <property type="entry name" value="Immunoglobulins"/>
    <property type="match status" value="1"/>
</dbReference>
<sequence>MAIQVLDPDPEYVLNHCTKYLARDNTDPRHNFGQFGSDDTRARIAESWRFPLIDTYSDGTSSKSNYAVNQVTFVYQNRDVVSPVSIGVIGTFATLYEPIPLRPIQFLGENTGYFALTVIVPKAEVHLYKYLVNNQYIIDPINPQRITLDNNKTWSRFFTQFCTQPLSFEDWEYAILQRLVAHILPFRTREGQNFIDRYYNILDKQDKAALFPSAYRLDESVGAANYIDCILAREENHHLIDYKICISEINQVLRQRNPFIDPQDISVEMYAQLYDEMAANTVPGWDYSRYSRPRYFWELLRRHTFTGAFSHPKYGGNIGAAGWAYLAERYLDTATRTTLFNWQRAIESPLGINKDYHG</sequence>
<proteinExistence type="predicted"/>
<keyword evidence="3" id="KW-1185">Reference proteome</keyword>
<dbReference type="InterPro" id="IPR014756">
    <property type="entry name" value="Ig_E-set"/>
</dbReference>
<dbReference type="EMBL" id="CP011451">
    <property type="protein sequence ID" value="AKH38286.1"/>
    <property type="molecule type" value="Genomic_DNA"/>
</dbReference>
<dbReference type="SUPFAM" id="SSF81296">
    <property type="entry name" value="E set domains"/>
    <property type="match status" value="1"/>
</dbReference>
<dbReference type="PATRIC" id="fig|44574.3.peg.2812"/>
<evidence type="ECO:0000313" key="2">
    <source>
        <dbReference type="EMBL" id="TYP80429.1"/>
    </source>
</evidence>
<name>A0A0F7KFQ1_9PROT</name>